<evidence type="ECO:0000256" key="4">
    <source>
        <dbReference type="ARBA" id="ARBA00023163"/>
    </source>
</evidence>
<name>A0A150LD30_9BACI</name>
<sequence length="70" mass="8554">MIYKVYYQESKDEIAVRENTKTMYIEANSEREVRLSLKNRQINIEFVQLLEGSYLEYEKNHKNFELSETR</sequence>
<evidence type="ECO:0000256" key="1">
    <source>
        <dbReference type="ARBA" id="ARBA00022478"/>
    </source>
</evidence>
<keyword evidence="3 5" id="KW-0548">Nucleotidyltransferase</keyword>
<dbReference type="InterPro" id="IPR009907">
    <property type="entry name" value="RpoY"/>
</dbReference>
<dbReference type="GO" id="GO:0003677">
    <property type="term" value="F:DNA binding"/>
    <property type="evidence" value="ECO:0007669"/>
    <property type="project" value="UniProtKB-UniRule"/>
</dbReference>
<protein>
    <recommendedName>
        <fullName evidence="5">DNA-directed RNA polymerase subunit epsilon</fullName>
        <shortName evidence="5">RNAP epsilon subunit</shortName>
        <ecNumber evidence="5">2.7.7.6</ecNumber>
    </recommendedName>
    <alternativeName>
        <fullName evidence="5">RNA polymerase epsilon subunit</fullName>
    </alternativeName>
    <alternativeName>
        <fullName evidence="5">Transcriptase subunit epsilon</fullName>
    </alternativeName>
</protein>
<dbReference type="RefSeq" id="WP_066227768.1">
    <property type="nucleotide sequence ID" value="NZ_CP066701.1"/>
</dbReference>
<dbReference type="STRING" id="46224.B4102_0324"/>
<proteinExistence type="inferred from homology"/>
<gene>
    <name evidence="5" type="primary">rpoY</name>
    <name evidence="6" type="ORF">B4102_0324</name>
    <name evidence="7" type="ORF">JGZ69_22155</name>
</gene>
<dbReference type="Pfam" id="PF07288">
    <property type="entry name" value="RpoY"/>
    <property type="match status" value="1"/>
</dbReference>
<reference evidence="6 8" key="1">
    <citation type="submission" date="2016-01" db="EMBL/GenBank/DDBJ databases">
        <title>Genome Sequences of Twelve Sporeforming Bacillus Species Isolated from Foods.</title>
        <authorList>
            <person name="Berendsen E.M."/>
            <person name="Wells-Bennik M.H."/>
            <person name="Krawcyk A.O."/>
            <person name="De Jong A."/>
            <person name="Holsappel S."/>
            <person name="Eijlander R.T."/>
            <person name="Kuipers O.P."/>
        </authorList>
    </citation>
    <scope>NUCLEOTIDE SEQUENCE [LARGE SCALE GENOMIC DNA]</scope>
    <source>
        <strain evidence="6 8">B4102</strain>
    </source>
</reference>
<evidence type="ECO:0000256" key="5">
    <source>
        <dbReference type="HAMAP-Rule" id="MF_01553"/>
    </source>
</evidence>
<dbReference type="AlphaFoldDB" id="A0A150LD30"/>
<dbReference type="Proteomes" id="UP000595512">
    <property type="component" value="Chromosome"/>
</dbReference>
<comment type="function">
    <text evidence="5">A non-essential component of RNA polymerase (RNAP).</text>
</comment>
<dbReference type="GO" id="GO:0000428">
    <property type="term" value="C:DNA-directed RNA polymerase complex"/>
    <property type="evidence" value="ECO:0007669"/>
    <property type="project" value="UniProtKB-KW"/>
</dbReference>
<dbReference type="GO" id="GO:0006351">
    <property type="term" value="P:DNA-templated transcription"/>
    <property type="evidence" value="ECO:0007669"/>
    <property type="project" value="UniProtKB-UniRule"/>
</dbReference>
<dbReference type="GO" id="GO:0003899">
    <property type="term" value="F:DNA-directed RNA polymerase activity"/>
    <property type="evidence" value="ECO:0007669"/>
    <property type="project" value="UniProtKB-UniRule"/>
</dbReference>
<organism evidence="6 8">
    <name type="scientific">Heyndrickxia sporothermodurans</name>
    <dbReference type="NCBI Taxonomy" id="46224"/>
    <lineage>
        <taxon>Bacteria</taxon>
        <taxon>Bacillati</taxon>
        <taxon>Bacillota</taxon>
        <taxon>Bacilli</taxon>
        <taxon>Bacillales</taxon>
        <taxon>Bacillaceae</taxon>
        <taxon>Heyndrickxia</taxon>
    </lineage>
</organism>
<keyword evidence="2 5" id="KW-0808">Transferase</keyword>
<keyword evidence="8" id="KW-1185">Reference proteome</keyword>
<comment type="similarity">
    <text evidence="5">Belongs to the RNA polymerase subunit epsilon family.</text>
</comment>
<dbReference type="EC" id="2.7.7.6" evidence="5"/>
<dbReference type="OrthoDB" id="2147503at2"/>
<dbReference type="PATRIC" id="fig|46224.3.peg.1193"/>
<comment type="subunit">
    <text evidence="5">RNAP is composed of a core of 2 alpha, a beta and a beta' subunit. The core is associated with a delta subunit, and at least one of epsilon or omega. When a sigma factor is associated with the core the holoenzyme is formed, which can initiate transcription.</text>
</comment>
<keyword evidence="1 5" id="KW-0240">DNA-directed RNA polymerase</keyword>
<keyword evidence="4 5" id="KW-0804">Transcription</keyword>
<dbReference type="NCBIfam" id="NF010188">
    <property type="entry name" value="PRK13667.1"/>
    <property type="match status" value="1"/>
</dbReference>
<evidence type="ECO:0000313" key="6">
    <source>
        <dbReference type="EMBL" id="KYD10140.1"/>
    </source>
</evidence>
<evidence type="ECO:0000313" key="9">
    <source>
        <dbReference type="Proteomes" id="UP000595512"/>
    </source>
</evidence>
<dbReference type="HAMAP" id="MF_01553">
    <property type="entry name" value="RNApol_bact_RpoY"/>
    <property type="match status" value="1"/>
</dbReference>
<reference evidence="7 9" key="2">
    <citation type="submission" date="2020-12" db="EMBL/GenBank/DDBJ databases">
        <title>Taxonomic evaluation of the Bacillus sporothermodurans group of bacteria based on whole genome sequences.</title>
        <authorList>
            <person name="Fiedler G."/>
            <person name="Herbstmann A.-D."/>
            <person name="Doll E."/>
            <person name="Wenning M."/>
            <person name="Brinks E."/>
            <person name="Kabisch J."/>
            <person name="Breitenwieser F."/>
            <person name="Lappann M."/>
            <person name="Boehnlein C."/>
            <person name="Franz C."/>
        </authorList>
    </citation>
    <scope>NUCLEOTIDE SEQUENCE [LARGE SCALE GENOMIC DNA]</scope>
    <source>
        <strain evidence="7 9">DSM 10599</strain>
    </source>
</reference>
<evidence type="ECO:0000256" key="3">
    <source>
        <dbReference type="ARBA" id="ARBA00022695"/>
    </source>
</evidence>
<evidence type="ECO:0000256" key="2">
    <source>
        <dbReference type="ARBA" id="ARBA00022679"/>
    </source>
</evidence>
<dbReference type="EMBL" id="CP066701">
    <property type="protein sequence ID" value="QQX25354.1"/>
    <property type="molecule type" value="Genomic_DNA"/>
</dbReference>
<dbReference type="EMBL" id="LQYN01000016">
    <property type="protein sequence ID" value="KYD10140.1"/>
    <property type="molecule type" value="Genomic_DNA"/>
</dbReference>
<evidence type="ECO:0000313" key="7">
    <source>
        <dbReference type="EMBL" id="QQX25354.1"/>
    </source>
</evidence>
<dbReference type="Gene3D" id="3.10.20.730">
    <property type="entry name" value="RNAP, epsilon subunit-like"/>
    <property type="match status" value="1"/>
</dbReference>
<evidence type="ECO:0000313" key="8">
    <source>
        <dbReference type="Proteomes" id="UP000075666"/>
    </source>
</evidence>
<dbReference type="Proteomes" id="UP000075666">
    <property type="component" value="Unassembled WGS sequence"/>
</dbReference>
<dbReference type="KEGG" id="hspo:JGZ69_22155"/>
<comment type="catalytic activity">
    <reaction evidence="5">
        <text>RNA(n) + a ribonucleoside 5'-triphosphate = RNA(n+1) + diphosphate</text>
        <dbReference type="Rhea" id="RHEA:21248"/>
        <dbReference type="Rhea" id="RHEA-COMP:14527"/>
        <dbReference type="Rhea" id="RHEA-COMP:17342"/>
        <dbReference type="ChEBI" id="CHEBI:33019"/>
        <dbReference type="ChEBI" id="CHEBI:61557"/>
        <dbReference type="ChEBI" id="CHEBI:140395"/>
        <dbReference type="EC" id="2.7.7.6"/>
    </reaction>
</comment>
<accession>A0A150LD30</accession>